<accession>A2Q4I6</accession>
<dbReference type="EMBL" id="AC157502">
    <property type="protein sequence ID" value="ABN08536.1"/>
    <property type="molecule type" value="Genomic_DNA"/>
</dbReference>
<evidence type="ECO:0000313" key="1">
    <source>
        <dbReference type="EMBL" id="ABN08536.1"/>
    </source>
</evidence>
<reference evidence="1" key="2">
    <citation type="submission" date="2007-03" db="EMBL/GenBank/DDBJ databases">
        <authorList>
            <consortium name="The International Medicago Genome Annotation Group"/>
        </authorList>
    </citation>
    <scope>NUCLEOTIDE SEQUENCE</scope>
</reference>
<gene>
    <name evidence="1" type="ORF">MtrDRAFT_AC157502g28v2</name>
</gene>
<proteinExistence type="predicted"/>
<reference evidence="1" key="1">
    <citation type="submission" date="2005-05" db="EMBL/GenBank/DDBJ databases">
        <authorList>
            <person name="Town C.D."/>
        </authorList>
    </citation>
    <scope>NUCLEOTIDE SEQUENCE</scope>
</reference>
<organism evidence="1">
    <name type="scientific">Medicago truncatula</name>
    <name type="common">Barrel medic</name>
    <name type="synonym">Medicago tribuloides</name>
    <dbReference type="NCBI Taxonomy" id="3880"/>
    <lineage>
        <taxon>Eukaryota</taxon>
        <taxon>Viridiplantae</taxon>
        <taxon>Streptophyta</taxon>
        <taxon>Embryophyta</taxon>
        <taxon>Tracheophyta</taxon>
        <taxon>Spermatophyta</taxon>
        <taxon>Magnoliopsida</taxon>
        <taxon>eudicotyledons</taxon>
        <taxon>Gunneridae</taxon>
        <taxon>Pentapetalae</taxon>
        <taxon>rosids</taxon>
        <taxon>fabids</taxon>
        <taxon>Fabales</taxon>
        <taxon>Fabaceae</taxon>
        <taxon>Papilionoideae</taxon>
        <taxon>50 kb inversion clade</taxon>
        <taxon>NPAAA clade</taxon>
        <taxon>Hologalegina</taxon>
        <taxon>IRL clade</taxon>
        <taxon>Trifolieae</taxon>
        <taxon>Medicago</taxon>
    </lineage>
</organism>
<name>A2Q4I6_MEDTR</name>
<dbReference type="AlphaFoldDB" id="A2Q4I6"/>
<sequence>MPSEKSIKMKNKTCSIGFEGEYIEKSCGEFLEVSFNNFSKTTLFVYFTLEK</sequence>
<protein>
    <submittedName>
        <fullName evidence="1">Uncharacterized protein</fullName>
    </submittedName>
</protein>